<dbReference type="Proteomes" id="UP001143856">
    <property type="component" value="Unassembled WGS sequence"/>
</dbReference>
<organism evidence="1 2">
    <name type="scientific">Xylaria curta</name>
    <dbReference type="NCBI Taxonomy" id="42375"/>
    <lineage>
        <taxon>Eukaryota</taxon>
        <taxon>Fungi</taxon>
        <taxon>Dikarya</taxon>
        <taxon>Ascomycota</taxon>
        <taxon>Pezizomycotina</taxon>
        <taxon>Sordariomycetes</taxon>
        <taxon>Xylariomycetidae</taxon>
        <taxon>Xylariales</taxon>
        <taxon>Xylariaceae</taxon>
        <taxon>Xylaria</taxon>
    </lineage>
</organism>
<evidence type="ECO:0000313" key="1">
    <source>
        <dbReference type="EMBL" id="KAJ2975908.1"/>
    </source>
</evidence>
<dbReference type="EMBL" id="JAPDGR010002412">
    <property type="protein sequence ID" value="KAJ2975908.1"/>
    <property type="molecule type" value="Genomic_DNA"/>
</dbReference>
<comment type="caution">
    <text evidence="1">The sequence shown here is derived from an EMBL/GenBank/DDBJ whole genome shotgun (WGS) entry which is preliminary data.</text>
</comment>
<reference evidence="1" key="1">
    <citation type="submission" date="2022-10" db="EMBL/GenBank/DDBJ databases">
        <title>Genome Sequence of Xylaria curta.</title>
        <authorList>
            <person name="Buettner E."/>
        </authorList>
    </citation>
    <scope>NUCLEOTIDE SEQUENCE</scope>
    <source>
        <strain evidence="1">Babe10</strain>
    </source>
</reference>
<name>A0ACC1NAT9_9PEZI</name>
<sequence>MSSAFASDEVTLAIGHIFKTKTIPIWTLFALQVLLDVQDVMHSIEDSALQNLKWHTQKNSKTFKSLDLKAKDYAMEPKDIQWMGDIVRTYELDVLEDNFRKAGIVGCLRLHERAGLLPAQQPHQMRHFEPLFSLVIQTITVANNDSGSPGAERNEAPAGGEHLNIKITDNNNEVFFKIKRSKEADDRRRIRPVPFRGTASPKDRYA</sequence>
<accession>A0ACC1NAT9</accession>
<evidence type="ECO:0000313" key="2">
    <source>
        <dbReference type="Proteomes" id="UP001143856"/>
    </source>
</evidence>
<gene>
    <name evidence="1" type="ORF">NUW58_g8230</name>
</gene>
<keyword evidence="2" id="KW-1185">Reference proteome</keyword>
<proteinExistence type="predicted"/>
<protein>
    <submittedName>
        <fullName evidence="1">Uncharacterized protein</fullName>
    </submittedName>
</protein>